<gene>
    <name evidence="1" type="ORF">NCAV_0573</name>
</gene>
<dbReference type="InterPro" id="IPR036291">
    <property type="entry name" value="NAD(P)-bd_dom_sf"/>
</dbReference>
<dbReference type="EMBL" id="LT981265">
    <property type="protein sequence ID" value="SPC33766.1"/>
    <property type="molecule type" value="Genomic_DNA"/>
</dbReference>
<name>A0A2K5AQ38_9ARCH</name>
<dbReference type="Proteomes" id="UP000236248">
    <property type="component" value="Chromosome NCAV"/>
</dbReference>
<sequence>MITLFHLVANPDVRLSSINPKLHLEQNILATFNILEYARKHDINIFNVWCK</sequence>
<dbReference type="AlphaFoldDB" id="A0A2K5AQ38"/>
<dbReference type="SUPFAM" id="SSF51735">
    <property type="entry name" value="NAD(P)-binding Rossmann-fold domains"/>
    <property type="match status" value="1"/>
</dbReference>
<protein>
    <submittedName>
        <fullName evidence="1">Uncharacterized protein</fullName>
    </submittedName>
</protein>
<keyword evidence="2" id="KW-1185">Reference proteome</keyword>
<accession>A0A2K5AQ38</accession>
<reference evidence="2" key="1">
    <citation type="submission" date="2018-01" db="EMBL/GenBank/DDBJ databases">
        <authorList>
            <person name="Kerou L M."/>
        </authorList>
    </citation>
    <scope>NUCLEOTIDE SEQUENCE [LARGE SCALE GENOMIC DNA]</scope>
    <source>
        <strain evidence="2">SCU2</strain>
    </source>
</reference>
<proteinExistence type="predicted"/>
<evidence type="ECO:0000313" key="2">
    <source>
        <dbReference type="Proteomes" id="UP000236248"/>
    </source>
</evidence>
<evidence type="ECO:0000313" key="1">
    <source>
        <dbReference type="EMBL" id="SPC33766.1"/>
    </source>
</evidence>
<organism evidence="1 2">
    <name type="scientific">Candidatus Nitrosocaldus cavascurensis</name>
    <dbReference type="NCBI Taxonomy" id="2058097"/>
    <lineage>
        <taxon>Archaea</taxon>
        <taxon>Nitrososphaerota</taxon>
        <taxon>Nitrososphaeria</taxon>
        <taxon>Candidatus Nitrosocaldales</taxon>
        <taxon>Candidatus Nitrosocaldaceae</taxon>
        <taxon>Candidatus Nitrosocaldus</taxon>
    </lineage>
</organism>
<dbReference type="Gene3D" id="3.40.50.720">
    <property type="entry name" value="NAD(P)-binding Rossmann-like Domain"/>
    <property type="match status" value="1"/>
</dbReference>
<dbReference type="KEGG" id="ncv:NCAV_0573"/>